<evidence type="ECO:0000313" key="4">
    <source>
        <dbReference type="EMBL" id="KAK7090534.1"/>
    </source>
</evidence>
<dbReference type="EMBL" id="JBAMIC010000024">
    <property type="protein sequence ID" value="KAK7090534.1"/>
    <property type="molecule type" value="Genomic_DNA"/>
</dbReference>
<reference evidence="4 5" key="1">
    <citation type="submission" date="2024-02" db="EMBL/GenBank/DDBJ databases">
        <title>Chromosome-scale genome assembly of the rough periwinkle Littorina saxatilis.</title>
        <authorList>
            <person name="De Jode A."/>
            <person name="Faria R."/>
            <person name="Formenti G."/>
            <person name="Sims Y."/>
            <person name="Smith T.P."/>
            <person name="Tracey A."/>
            <person name="Wood J.M.D."/>
            <person name="Zagrodzka Z.B."/>
            <person name="Johannesson K."/>
            <person name="Butlin R.K."/>
            <person name="Leder E.H."/>
        </authorList>
    </citation>
    <scope>NUCLEOTIDE SEQUENCE [LARGE SCALE GENOMIC DNA]</scope>
    <source>
        <strain evidence="4">Snail1</strain>
        <tissue evidence="4">Muscle</tissue>
    </source>
</reference>
<dbReference type="PANTHER" id="PTHR12473">
    <property type="entry name" value="UBIQUITIN CARBOXYL-TERMINAL HYDROLASE MINDY-4-RELATED"/>
    <property type="match status" value="1"/>
</dbReference>
<comment type="catalytic activity">
    <reaction evidence="2">
        <text>Thiol-dependent hydrolysis of ester, thioester, amide, peptide and isopeptide bonds formed by the C-terminal Gly of ubiquitin (a 76-residue protein attached to proteins as an intracellular targeting signal).</text>
        <dbReference type="EC" id="3.4.19.12"/>
    </reaction>
</comment>
<keyword evidence="2" id="KW-0378">Hydrolase</keyword>
<dbReference type="AlphaFoldDB" id="A0AAN9APN4"/>
<dbReference type="InterPro" id="IPR025257">
    <property type="entry name" value="MINDY-3/4_CD"/>
</dbReference>
<evidence type="ECO:0000313" key="5">
    <source>
        <dbReference type="Proteomes" id="UP001374579"/>
    </source>
</evidence>
<evidence type="ECO:0000256" key="1">
    <source>
        <dbReference type="ARBA" id="ARBA00011074"/>
    </source>
</evidence>
<keyword evidence="2" id="KW-0833">Ubl conjugation pathway</keyword>
<evidence type="ECO:0000256" key="2">
    <source>
        <dbReference type="RuleBase" id="RU367088"/>
    </source>
</evidence>
<protein>
    <recommendedName>
        <fullName evidence="2">Ubiquitin carboxyl-terminal hydrolase MINDY</fullName>
        <ecNumber evidence="2">3.4.19.12</ecNumber>
    </recommendedName>
</protein>
<dbReference type="EC" id="3.4.19.12" evidence="2"/>
<dbReference type="GO" id="GO:0071108">
    <property type="term" value="P:protein K48-linked deubiquitination"/>
    <property type="evidence" value="ECO:0007669"/>
    <property type="project" value="InterPro"/>
</dbReference>
<dbReference type="Proteomes" id="UP001374579">
    <property type="component" value="Unassembled WGS sequence"/>
</dbReference>
<name>A0AAN9APN4_9CAEN</name>
<feature type="domain" description="Deubiquitinating enzyme MINDY-3/4 conserved" evidence="3">
    <location>
        <begin position="136"/>
        <end position="489"/>
    </location>
</feature>
<comment type="similarity">
    <text evidence="1 2">Belongs to the MINDY deubiquitinase family. FAM188 subfamily.</text>
</comment>
<dbReference type="GO" id="GO:0004843">
    <property type="term" value="F:cysteine-type deubiquitinase activity"/>
    <property type="evidence" value="ECO:0007669"/>
    <property type="project" value="UniProtKB-UniRule"/>
</dbReference>
<dbReference type="GO" id="GO:1990380">
    <property type="term" value="F:K48-linked deubiquitinase activity"/>
    <property type="evidence" value="ECO:0007669"/>
    <property type="project" value="UniProtKB-UniRule"/>
</dbReference>
<dbReference type="InterPro" id="IPR039785">
    <property type="entry name" value="MINY3/4"/>
</dbReference>
<dbReference type="GO" id="GO:0006508">
    <property type="term" value="P:proteolysis"/>
    <property type="evidence" value="ECO:0007669"/>
    <property type="project" value="UniProtKB-KW"/>
</dbReference>
<evidence type="ECO:0000259" key="3">
    <source>
        <dbReference type="SMART" id="SM01174"/>
    </source>
</evidence>
<dbReference type="PANTHER" id="PTHR12473:SF18">
    <property type="entry name" value="INACTIVE UBIQUITIN CARBOXYL-TERMINAL HYDROLASE MINDY-4B"/>
    <property type="match status" value="1"/>
</dbReference>
<dbReference type="Pfam" id="PF13898">
    <property type="entry name" value="MINDY-3_4_CD"/>
    <property type="match status" value="1"/>
</dbReference>
<sequence>MDFAMEEAQPPRPEREGTVSLNEREQLLRLLNLIEKDKFNLGDVKKRRQLENSGEAFLPRRRLADVDRRHPASLPASPLGMASKQRGKTIYMDQWPELQVKPGENTLMPTQHQLRSAGHRTIGGTPIALETAIELRKIVYGSVIHSFSREWRKSTLAFQDIDGPYPFGIQTQLCNSRGLALCVQGYMLKRLCFDREYTSSLFSVSSLRPNSFERRKALIDGVCEMLWQAGEKRRCCVVLLEDDASFGPDYRYRFDNITERLHLFEFKKFEDVQFFVKRNLERFQAENGCGLIQILYSLVLSRTVQKIREDMGIGEDSKAKLLTDVEDLTISLLNLTITGRAVSHLHNGDLLYDLKGSLLPVPSKGVKERANVGFLFWDKGEDPDRRTEVGSMLKTPKTPIWLTKVNHMYGLLFSTNLDLISDWRIENRFPLSYYTGLVTQAQTACLNIETRIGRPRPKTSLGRRAEEKIPPLENCIMTKWYGANITWNGTQPFF</sequence>
<comment type="function">
    <text evidence="2">Hydrolase that can remove 'Lys-48'-linked conjugated ubiquitin from proteins.</text>
</comment>
<keyword evidence="5" id="KW-1185">Reference proteome</keyword>
<keyword evidence="2" id="KW-0645">Protease</keyword>
<comment type="caution">
    <text evidence="4">The sequence shown here is derived from an EMBL/GenBank/DDBJ whole genome shotgun (WGS) entry which is preliminary data.</text>
</comment>
<proteinExistence type="inferred from homology"/>
<accession>A0AAN9APN4</accession>
<dbReference type="SMART" id="SM01174">
    <property type="entry name" value="DUF4205"/>
    <property type="match status" value="1"/>
</dbReference>
<gene>
    <name evidence="4" type="ORF">V1264_010318</name>
</gene>
<organism evidence="4 5">
    <name type="scientific">Littorina saxatilis</name>
    <dbReference type="NCBI Taxonomy" id="31220"/>
    <lineage>
        <taxon>Eukaryota</taxon>
        <taxon>Metazoa</taxon>
        <taxon>Spiralia</taxon>
        <taxon>Lophotrochozoa</taxon>
        <taxon>Mollusca</taxon>
        <taxon>Gastropoda</taxon>
        <taxon>Caenogastropoda</taxon>
        <taxon>Littorinimorpha</taxon>
        <taxon>Littorinoidea</taxon>
        <taxon>Littorinidae</taxon>
        <taxon>Littorina</taxon>
    </lineage>
</organism>
<keyword evidence="2" id="KW-0788">Thiol protease</keyword>